<dbReference type="EMBL" id="LSBJ02000004">
    <property type="protein sequence ID" value="OAQ59986.1"/>
    <property type="molecule type" value="Genomic_DNA"/>
</dbReference>
<sequence>MDAGVQDERCTIIEENQKLKGTLAQPEHITGLSDQNIQTTFKKLAREVDNFSRVAWDKRKQFQWPLPDIVLQRDNIPKKLKLLIVQSSIWIILNDRIFRANSQYWCRRQRALTLSPDHIDGFHAWPEAGEDSEQRRYELVKKYFPATNRSQHGPSGDSRWEEYYEQSLRTAAIDIGDAVETVTNVDLVWAKEIVKFTAEFWMDLASQRYRARLYLPQEATKAQVARNWRSSNLLVLVIRPEVRQRGDAQGQRLNREQVVQRCHGEWNSSDKL</sequence>
<organism evidence="1 2">
    <name type="scientific">Pochonia chlamydosporia 170</name>
    <dbReference type="NCBI Taxonomy" id="1380566"/>
    <lineage>
        <taxon>Eukaryota</taxon>
        <taxon>Fungi</taxon>
        <taxon>Dikarya</taxon>
        <taxon>Ascomycota</taxon>
        <taxon>Pezizomycotina</taxon>
        <taxon>Sordariomycetes</taxon>
        <taxon>Hypocreomycetidae</taxon>
        <taxon>Hypocreales</taxon>
        <taxon>Clavicipitaceae</taxon>
        <taxon>Pochonia</taxon>
    </lineage>
</organism>
<reference evidence="1 2" key="1">
    <citation type="journal article" date="2016" name="PLoS Pathog.">
        <title>Biosynthesis of antibiotic leucinostatins in bio-control fungus Purpureocillium lilacinum and their inhibition on phytophthora revealed by genome mining.</title>
        <authorList>
            <person name="Wang G."/>
            <person name="Liu Z."/>
            <person name="Lin R."/>
            <person name="Li E."/>
            <person name="Mao Z."/>
            <person name="Ling J."/>
            <person name="Yang Y."/>
            <person name="Yin W.B."/>
            <person name="Xie B."/>
        </authorList>
    </citation>
    <scope>NUCLEOTIDE SEQUENCE [LARGE SCALE GENOMIC DNA]</scope>
    <source>
        <strain evidence="1">170</strain>
    </source>
</reference>
<proteinExistence type="predicted"/>
<dbReference type="AlphaFoldDB" id="A0A179F3I7"/>
<protein>
    <submittedName>
        <fullName evidence="1">Uncharacterized protein</fullName>
    </submittedName>
</protein>
<gene>
    <name evidence="1" type="ORF">VFPPC_10079</name>
</gene>
<dbReference type="GeneID" id="28852507"/>
<dbReference type="RefSeq" id="XP_018137947.1">
    <property type="nucleotide sequence ID" value="XM_018288513.1"/>
</dbReference>
<accession>A0A179F3I7</accession>
<name>A0A179F3I7_METCM</name>
<dbReference type="Proteomes" id="UP000078397">
    <property type="component" value="Unassembled WGS sequence"/>
</dbReference>
<evidence type="ECO:0000313" key="2">
    <source>
        <dbReference type="Proteomes" id="UP000078397"/>
    </source>
</evidence>
<dbReference type="KEGG" id="pchm:VFPPC_10079"/>
<comment type="caution">
    <text evidence="1">The sequence shown here is derived from an EMBL/GenBank/DDBJ whole genome shotgun (WGS) entry which is preliminary data.</text>
</comment>
<dbReference type="OrthoDB" id="5430054at2759"/>
<keyword evidence="2" id="KW-1185">Reference proteome</keyword>
<evidence type="ECO:0000313" key="1">
    <source>
        <dbReference type="EMBL" id="OAQ59986.1"/>
    </source>
</evidence>